<evidence type="ECO:0000256" key="1">
    <source>
        <dbReference type="ARBA" id="ARBA00022723"/>
    </source>
</evidence>
<dbReference type="InterPro" id="IPR004360">
    <property type="entry name" value="Glyas_Fos-R_dOase_dom"/>
</dbReference>
<dbReference type="RefSeq" id="WP_023401350.1">
    <property type="nucleotide sequence ID" value="NZ_AUSV01000127.1"/>
</dbReference>
<gene>
    <name evidence="3" type="ORF">PL2TA16_01093</name>
</gene>
<dbReference type="GO" id="GO:0016829">
    <property type="term" value="F:lyase activity"/>
    <property type="evidence" value="ECO:0007669"/>
    <property type="project" value="UniProtKB-KW"/>
</dbReference>
<feature type="domain" description="VOC" evidence="2">
    <location>
        <begin position="4"/>
        <end position="116"/>
    </location>
</feature>
<dbReference type="SUPFAM" id="SSF54593">
    <property type="entry name" value="Glyoxalase/Bleomycin resistance protein/Dihydroxybiphenyl dioxygenase"/>
    <property type="match status" value="1"/>
</dbReference>
<evidence type="ECO:0000259" key="2">
    <source>
        <dbReference type="PROSITE" id="PS51819"/>
    </source>
</evidence>
<proteinExistence type="predicted"/>
<dbReference type="PATRIC" id="fig|1353533.3.peg.4515"/>
<dbReference type="InterPro" id="IPR051332">
    <property type="entry name" value="Fosfomycin_Res_Enzymes"/>
</dbReference>
<dbReference type="Proteomes" id="UP000017820">
    <property type="component" value="Unassembled WGS sequence"/>
</dbReference>
<dbReference type="PANTHER" id="PTHR36113">
    <property type="entry name" value="LYASE, PUTATIVE-RELATED-RELATED"/>
    <property type="match status" value="1"/>
</dbReference>
<keyword evidence="1" id="KW-0479">Metal-binding</keyword>
<sequence length="139" mass="16266">MITGINHITLSVSNLMRSIEFYQNLGAIAHVRWQSGAYLSFGELWLCLSICEQPSSKLNAQEDYTHFALNIEPENFIEYRQKVERLELQHWQQNRSEGESLYILDPDGHKLEVHVGSMQSRLNSLKANPYNELVWYEEH</sequence>
<comment type="caution">
    <text evidence="3">The sequence shown here is derived from an EMBL/GenBank/DDBJ whole genome shotgun (WGS) entry which is preliminary data.</text>
</comment>
<dbReference type="EMBL" id="AUSV01000127">
    <property type="protein sequence ID" value="ESP91222.1"/>
    <property type="molecule type" value="Genomic_DNA"/>
</dbReference>
<dbReference type="PROSITE" id="PS51819">
    <property type="entry name" value="VOC"/>
    <property type="match status" value="1"/>
</dbReference>
<dbReference type="GO" id="GO:0046872">
    <property type="term" value="F:metal ion binding"/>
    <property type="evidence" value="ECO:0007669"/>
    <property type="project" value="UniProtKB-KW"/>
</dbReference>
<dbReference type="AlphaFoldDB" id="V4J7G3"/>
<dbReference type="Gene3D" id="3.10.180.10">
    <property type="entry name" value="2,3-Dihydroxybiphenyl 1,2-Dioxygenase, domain 1"/>
    <property type="match status" value="1"/>
</dbReference>
<evidence type="ECO:0000313" key="3">
    <source>
        <dbReference type="EMBL" id="ESP91222.1"/>
    </source>
</evidence>
<accession>V4J7G3</accession>
<protein>
    <submittedName>
        <fullName evidence="3">Lactoylglutathione lyase</fullName>
    </submittedName>
</protein>
<dbReference type="Pfam" id="PF00903">
    <property type="entry name" value="Glyoxalase"/>
    <property type="match status" value="1"/>
</dbReference>
<organism evidence="3 4">
    <name type="scientific">Pseudoalteromonas luteoviolacea (strain 2ta16)</name>
    <dbReference type="NCBI Taxonomy" id="1353533"/>
    <lineage>
        <taxon>Bacteria</taxon>
        <taxon>Pseudomonadati</taxon>
        <taxon>Pseudomonadota</taxon>
        <taxon>Gammaproteobacteria</taxon>
        <taxon>Alteromonadales</taxon>
        <taxon>Pseudoalteromonadaceae</taxon>
        <taxon>Pseudoalteromonas</taxon>
    </lineage>
</organism>
<name>V4J7G3_PSEL2</name>
<reference evidence="3 4" key="1">
    <citation type="submission" date="2013-07" db="EMBL/GenBank/DDBJ databases">
        <title>Draft genome sequence of Pseudoalteromonas luteoviolacea 2ta16.</title>
        <authorList>
            <person name="Allen E.E."/>
            <person name="Azam F."/>
            <person name="Podell S."/>
        </authorList>
    </citation>
    <scope>NUCLEOTIDE SEQUENCE [LARGE SCALE GENOMIC DNA]</scope>
    <source>
        <strain evidence="3 4">2ta16</strain>
    </source>
</reference>
<evidence type="ECO:0000313" key="4">
    <source>
        <dbReference type="Proteomes" id="UP000017820"/>
    </source>
</evidence>
<dbReference type="CDD" id="cd07244">
    <property type="entry name" value="FosA"/>
    <property type="match status" value="1"/>
</dbReference>
<keyword evidence="3" id="KW-0456">Lyase</keyword>
<dbReference type="InterPro" id="IPR037523">
    <property type="entry name" value="VOC_core"/>
</dbReference>
<dbReference type="PANTHER" id="PTHR36113:SF6">
    <property type="entry name" value="FOSFOMYCIN RESISTANCE PROTEIN FOSX"/>
    <property type="match status" value="1"/>
</dbReference>
<dbReference type="InterPro" id="IPR029068">
    <property type="entry name" value="Glyas_Bleomycin-R_OHBP_Dase"/>
</dbReference>